<organism evidence="1 2">
    <name type="scientific">Abeliophyllum distichum</name>
    <dbReference type="NCBI Taxonomy" id="126358"/>
    <lineage>
        <taxon>Eukaryota</taxon>
        <taxon>Viridiplantae</taxon>
        <taxon>Streptophyta</taxon>
        <taxon>Embryophyta</taxon>
        <taxon>Tracheophyta</taxon>
        <taxon>Spermatophyta</taxon>
        <taxon>Magnoliopsida</taxon>
        <taxon>eudicotyledons</taxon>
        <taxon>Gunneridae</taxon>
        <taxon>Pentapetalae</taxon>
        <taxon>asterids</taxon>
        <taxon>lamiids</taxon>
        <taxon>Lamiales</taxon>
        <taxon>Oleaceae</taxon>
        <taxon>Forsythieae</taxon>
        <taxon>Abeliophyllum</taxon>
    </lineage>
</organism>
<name>A0ABD1RWE4_9LAMI</name>
<accession>A0ABD1RWE4</accession>
<dbReference type="EMBL" id="JBFOLK010000008">
    <property type="protein sequence ID" value="KAL2492007.1"/>
    <property type="molecule type" value="Genomic_DNA"/>
</dbReference>
<sequence length="213" mass="24669">MISRISMNLFRRILRLFRLLSRKELSTNLLPSIFPDVLHVLQSLYVRSFHSQGDGSPVVHNSSFQYIFCLDTSDSYDNAAFNNWYSKGLRPGNKMKKFHKDEARISTVMDIGSVHIVSKMWWYELKQVGVPLNDGHLIPQSPLSCRLRRDILHQANGGNCRIFVVKYAEYIFIKKINEMSNDFDTRVASHNMAVQLFKYSVEKPNLRLPGISK</sequence>
<gene>
    <name evidence="1" type="ORF">Adt_27635</name>
</gene>
<evidence type="ECO:0000313" key="2">
    <source>
        <dbReference type="Proteomes" id="UP001604336"/>
    </source>
</evidence>
<comment type="caution">
    <text evidence="1">The sequence shown here is derived from an EMBL/GenBank/DDBJ whole genome shotgun (WGS) entry which is preliminary data.</text>
</comment>
<evidence type="ECO:0000313" key="1">
    <source>
        <dbReference type="EMBL" id="KAL2492007.1"/>
    </source>
</evidence>
<dbReference type="AlphaFoldDB" id="A0ABD1RWE4"/>
<proteinExistence type="predicted"/>
<keyword evidence="2" id="KW-1185">Reference proteome</keyword>
<protein>
    <submittedName>
        <fullName evidence="1">Uncharacterized protein</fullName>
    </submittedName>
</protein>
<dbReference type="Proteomes" id="UP001604336">
    <property type="component" value="Unassembled WGS sequence"/>
</dbReference>
<reference evidence="2" key="1">
    <citation type="submission" date="2024-07" db="EMBL/GenBank/DDBJ databases">
        <title>Two chromosome-level genome assemblies of Korean endemic species Abeliophyllum distichum and Forsythia ovata (Oleaceae).</title>
        <authorList>
            <person name="Jang H."/>
        </authorList>
    </citation>
    <scope>NUCLEOTIDE SEQUENCE [LARGE SCALE GENOMIC DNA]</scope>
</reference>